<comment type="caution">
    <text evidence="1">The sequence shown here is derived from an EMBL/GenBank/DDBJ whole genome shotgun (WGS) entry which is preliminary data.</text>
</comment>
<dbReference type="AlphaFoldDB" id="A0A9D4I043"/>
<organism evidence="1 2">
    <name type="scientific">Dreissena polymorpha</name>
    <name type="common">Zebra mussel</name>
    <name type="synonym">Mytilus polymorpha</name>
    <dbReference type="NCBI Taxonomy" id="45954"/>
    <lineage>
        <taxon>Eukaryota</taxon>
        <taxon>Metazoa</taxon>
        <taxon>Spiralia</taxon>
        <taxon>Lophotrochozoa</taxon>
        <taxon>Mollusca</taxon>
        <taxon>Bivalvia</taxon>
        <taxon>Autobranchia</taxon>
        <taxon>Heteroconchia</taxon>
        <taxon>Euheterodonta</taxon>
        <taxon>Imparidentia</taxon>
        <taxon>Neoheterodontei</taxon>
        <taxon>Myida</taxon>
        <taxon>Dreissenoidea</taxon>
        <taxon>Dreissenidae</taxon>
        <taxon>Dreissena</taxon>
    </lineage>
</organism>
<accession>A0A9D4I043</accession>
<protein>
    <submittedName>
        <fullName evidence="1">Uncharacterized protein</fullName>
    </submittedName>
</protein>
<reference evidence="1" key="2">
    <citation type="submission" date="2020-11" db="EMBL/GenBank/DDBJ databases">
        <authorList>
            <person name="McCartney M.A."/>
            <person name="Auch B."/>
            <person name="Kono T."/>
            <person name="Mallez S."/>
            <person name="Becker A."/>
            <person name="Gohl D.M."/>
            <person name="Silverstein K.A.T."/>
            <person name="Koren S."/>
            <person name="Bechman K.B."/>
            <person name="Herman A."/>
            <person name="Abrahante J.E."/>
            <person name="Garbe J."/>
        </authorList>
    </citation>
    <scope>NUCLEOTIDE SEQUENCE</scope>
    <source>
        <strain evidence="1">Duluth1</strain>
        <tissue evidence="1">Whole animal</tissue>
    </source>
</reference>
<gene>
    <name evidence="1" type="ORF">DPMN_043949</name>
</gene>
<dbReference type="EMBL" id="JAIWYP010000011">
    <property type="protein sequence ID" value="KAH3737366.1"/>
    <property type="molecule type" value="Genomic_DNA"/>
</dbReference>
<sequence>MSRLMNVMKCASSMFIMTAFIIGITRQHVWSVTLTADNVLHDTVFSTDLFANGVIQFLRSLFYNVEQAVTCDIHTHGCLKPVEGFRHANDVLVI</sequence>
<evidence type="ECO:0000313" key="2">
    <source>
        <dbReference type="Proteomes" id="UP000828390"/>
    </source>
</evidence>
<evidence type="ECO:0000313" key="1">
    <source>
        <dbReference type="EMBL" id="KAH3737366.1"/>
    </source>
</evidence>
<proteinExistence type="predicted"/>
<keyword evidence="2" id="KW-1185">Reference proteome</keyword>
<reference evidence="1" key="1">
    <citation type="journal article" date="2019" name="bioRxiv">
        <title>The Genome of the Zebra Mussel, Dreissena polymorpha: A Resource for Invasive Species Research.</title>
        <authorList>
            <person name="McCartney M.A."/>
            <person name="Auch B."/>
            <person name="Kono T."/>
            <person name="Mallez S."/>
            <person name="Zhang Y."/>
            <person name="Obille A."/>
            <person name="Becker A."/>
            <person name="Abrahante J.E."/>
            <person name="Garbe J."/>
            <person name="Badalamenti J.P."/>
            <person name="Herman A."/>
            <person name="Mangelson H."/>
            <person name="Liachko I."/>
            <person name="Sullivan S."/>
            <person name="Sone E.D."/>
            <person name="Koren S."/>
            <person name="Silverstein K.A.T."/>
            <person name="Beckman K.B."/>
            <person name="Gohl D.M."/>
        </authorList>
    </citation>
    <scope>NUCLEOTIDE SEQUENCE</scope>
    <source>
        <strain evidence="1">Duluth1</strain>
        <tissue evidence="1">Whole animal</tissue>
    </source>
</reference>
<name>A0A9D4I043_DREPO</name>
<dbReference type="Proteomes" id="UP000828390">
    <property type="component" value="Unassembled WGS sequence"/>
</dbReference>